<dbReference type="AlphaFoldDB" id="A0A8H5GB02"/>
<comment type="caution">
    <text evidence="4">The sequence shown here is derived from an EMBL/GenBank/DDBJ whole genome shotgun (WGS) entry which is preliminary data.</text>
</comment>
<dbReference type="PROSITE" id="PS50008">
    <property type="entry name" value="PIPLC_Y_DOMAIN"/>
    <property type="match status" value="1"/>
</dbReference>
<dbReference type="GO" id="GO:0004435">
    <property type="term" value="F:phosphatidylinositol-4,5-bisphosphate phospholipase C activity"/>
    <property type="evidence" value="ECO:0007669"/>
    <property type="project" value="UniProtKB-EC"/>
</dbReference>
<accession>A0A8H5GB02</accession>
<dbReference type="Pfam" id="PF00387">
    <property type="entry name" value="PI-PLC-Y"/>
    <property type="match status" value="1"/>
</dbReference>
<feature type="domain" description="PI-PLC Y-box" evidence="3">
    <location>
        <begin position="258"/>
        <end position="373"/>
    </location>
</feature>
<dbReference type="PANTHER" id="PTHR10336">
    <property type="entry name" value="PHOSPHOINOSITIDE-SPECIFIC PHOSPHOLIPASE C FAMILY PROTEIN"/>
    <property type="match status" value="1"/>
</dbReference>
<dbReference type="InterPro" id="IPR001192">
    <property type="entry name" value="PI-PLC_fam"/>
</dbReference>
<evidence type="ECO:0000313" key="4">
    <source>
        <dbReference type="EMBL" id="KAF5361425.1"/>
    </source>
</evidence>
<dbReference type="SMART" id="SM00149">
    <property type="entry name" value="PLCYc"/>
    <property type="match status" value="1"/>
</dbReference>
<dbReference type="GO" id="GO:0048015">
    <property type="term" value="P:phosphatidylinositol-mediated signaling"/>
    <property type="evidence" value="ECO:0007669"/>
    <property type="project" value="TreeGrafter"/>
</dbReference>
<dbReference type="OrthoDB" id="269822at2759"/>
<proteinExistence type="predicted"/>
<sequence length="537" mass="60551">MADTLDEEWQGKIKDIYHVDWHHNVNPPLDRDTRLSWEIRTFIDSTEPEGLSANDLLRLPAIRPEPVDDSQPLTHYFISSSHNTYLFSRQLVGRASAACYTHILSRGARCVEIDAWSSSQGIIVNHGHTFSKGVSFHSVCVAIGDAVKKDDWPVFVSLECHVKLKDQEEMVRIMKEAWGDKLVKAELEGIKDNNVSPRDLKGRILLMVEYYPPAEDNEDDTSSSSSSSSSSDEDDDETDNGKITVVSKKEQETISDELAALGFYARSMKPKKGWLSENLTSPAHILINISESGLLALLPASLQSLIHNSSKHLHRIFPKGLRITSSNMDVLKFWRNGSQVCSLNWQTFDKGMQVNEAMFVGTGGWVLKPEKMRRGIDEGEEEKFGDTNESARVRFKAHVFGVSSLPHPDKDKDHPDDSYHAYIKFELLHSTQDQSWKSKSIKIKPTITSSDTSSGQVGGGDCIWGDGFEWEFEEDQLAFVRILIKEDEWGKDDDIVVFCARLIHLQQGWRFLRMMNMDGKDSGATALVKFEIESLAV</sequence>
<dbReference type="PANTHER" id="PTHR10336:SF169">
    <property type="entry name" value="PHOSPHOINOSITIDE PHOSPHOLIPASE C"/>
    <property type="match status" value="1"/>
</dbReference>
<dbReference type="PROSITE" id="PS50007">
    <property type="entry name" value="PIPLC_X_DOMAIN"/>
    <property type="match status" value="1"/>
</dbReference>
<evidence type="ECO:0000313" key="5">
    <source>
        <dbReference type="Proteomes" id="UP000559256"/>
    </source>
</evidence>
<keyword evidence="1" id="KW-0442">Lipid degradation</keyword>
<reference evidence="4 5" key="1">
    <citation type="journal article" date="2020" name="ISME J.">
        <title>Uncovering the hidden diversity of litter-decomposition mechanisms in mushroom-forming fungi.</title>
        <authorList>
            <person name="Floudas D."/>
            <person name="Bentzer J."/>
            <person name="Ahren D."/>
            <person name="Johansson T."/>
            <person name="Persson P."/>
            <person name="Tunlid A."/>
        </authorList>
    </citation>
    <scope>NUCLEOTIDE SEQUENCE [LARGE SCALE GENOMIC DNA]</scope>
    <source>
        <strain evidence="4 5">CBS 291.85</strain>
    </source>
</reference>
<keyword evidence="5" id="KW-1185">Reference proteome</keyword>
<name>A0A8H5GB02_9AGAR</name>
<organism evidence="4 5">
    <name type="scientific">Tetrapyrgos nigripes</name>
    <dbReference type="NCBI Taxonomy" id="182062"/>
    <lineage>
        <taxon>Eukaryota</taxon>
        <taxon>Fungi</taxon>
        <taxon>Dikarya</taxon>
        <taxon>Basidiomycota</taxon>
        <taxon>Agaricomycotina</taxon>
        <taxon>Agaricomycetes</taxon>
        <taxon>Agaricomycetidae</taxon>
        <taxon>Agaricales</taxon>
        <taxon>Marasmiineae</taxon>
        <taxon>Marasmiaceae</taxon>
        <taxon>Tetrapyrgos</taxon>
    </lineage>
</organism>
<gene>
    <name evidence="4" type="ORF">D9758_006126</name>
</gene>
<dbReference type="Gene3D" id="2.60.40.150">
    <property type="entry name" value="C2 domain"/>
    <property type="match status" value="1"/>
</dbReference>
<dbReference type="Proteomes" id="UP000559256">
    <property type="component" value="Unassembled WGS sequence"/>
</dbReference>
<dbReference type="PRINTS" id="PR00390">
    <property type="entry name" value="PHPHLIPASEC"/>
</dbReference>
<evidence type="ECO:0000259" key="3">
    <source>
        <dbReference type="PROSITE" id="PS50008"/>
    </source>
</evidence>
<dbReference type="InterPro" id="IPR001711">
    <property type="entry name" value="PLipase_C_Pinositol-sp_Y"/>
</dbReference>
<dbReference type="SMART" id="SM00148">
    <property type="entry name" value="PLCXc"/>
    <property type="match status" value="1"/>
</dbReference>
<dbReference type="SUPFAM" id="SSF51695">
    <property type="entry name" value="PLC-like phosphodiesterases"/>
    <property type="match status" value="1"/>
</dbReference>
<dbReference type="EMBL" id="JAACJM010000040">
    <property type="protein sequence ID" value="KAF5361425.1"/>
    <property type="molecule type" value="Genomic_DNA"/>
</dbReference>
<dbReference type="GO" id="GO:0016042">
    <property type="term" value="P:lipid catabolic process"/>
    <property type="evidence" value="ECO:0007669"/>
    <property type="project" value="UniProtKB-KW"/>
</dbReference>
<keyword evidence="1" id="KW-0443">Lipid metabolism</keyword>
<protein>
    <recommendedName>
        <fullName evidence="1">Phosphoinositide phospholipase C</fullName>
        <ecNumber evidence="1">3.1.4.11</ecNumber>
    </recommendedName>
</protein>
<dbReference type="InterPro" id="IPR000909">
    <property type="entry name" value="PLipase_C_PInositol-sp_X_dom"/>
</dbReference>
<dbReference type="InterPro" id="IPR017946">
    <property type="entry name" value="PLC-like_Pdiesterase_TIM-brl"/>
</dbReference>
<feature type="region of interest" description="Disordered" evidence="2">
    <location>
        <begin position="214"/>
        <end position="248"/>
    </location>
</feature>
<comment type="catalytic activity">
    <reaction evidence="1">
        <text>a 1,2-diacyl-sn-glycero-3-phospho-(1D-myo-inositol-4,5-bisphosphate) + H2O = 1D-myo-inositol 1,4,5-trisphosphate + a 1,2-diacyl-sn-glycerol + H(+)</text>
        <dbReference type="Rhea" id="RHEA:33179"/>
        <dbReference type="ChEBI" id="CHEBI:15377"/>
        <dbReference type="ChEBI" id="CHEBI:15378"/>
        <dbReference type="ChEBI" id="CHEBI:17815"/>
        <dbReference type="ChEBI" id="CHEBI:58456"/>
        <dbReference type="ChEBI" id="CHEBI:203600"/>
        <dbReference type="EC" id="3.1.4.11"/>
    </reaction>
</comment>
<dbReference type="EC" id="3.1.4.11" evidence="1"/>
<dbReference type="Gene3D" id="3.20.20.190">
    <property type="entry name" value="Phosphatidylinositol (PI) phosphodiesterase"/>
    <property type="match status" value="1"/>
</dbReference>
<evidence type="ECO:0000256" key="1">
    <source>
        <dbReference type="RuleBase" id="RU361133"/>
    </source>
</evidence>
<keyword evidence="1" id="KW-0378">Hydrolase</keyword>
<dbReference type="GO" id="GO:0051209">
    <property type="term" value="P:release of sequestered calcium ion into cytosol"/>
    <property type="evidence" value="ECO:0007669"/>
    <property type="project" value="TreeGrafter"/>
</dbReference>
<dbReference type="InterPro" id="IPR035892">
    <property type="entry name" value="C2_domain_sf"/>
</dbReference>
<evidence type="ECO:0000256" key="2">
    <source>
        <dbReference type="SAM" id="MobiDB-lite"/>
    </source>
</evidence>
<dbReference type="Pfam" id="PF00388">
    <property type="entry name" value="PI-PLC-X"/>
    <property type="match status" value="1"/>
</dbReference>